<dbReference type="Gene3D" id="1.20.5.420">
    <property type="entry name" value="Immunoglobulin FC, subunit C"/>
    <property type="match status" value="1"/>
</dbReference>
<dbReference type="PANTHER" id="PTHR33531">
    <property type="entry name" value="RUBRERYTHRIN SUBFAMILY"/>
    <property type="match status" value="1"/>
</dbReference>
<dbReference type="GO" id="GO:0016491">
    <property type="term" value="F:oxidoreductase activity"/>
    <property type="evidence" value="ECO:0007669"/>
    <property type="project" value="InterPro"/>
</dbReference>
<evidence type="ECO:0000259" key="2">
    <source>
        <dbReference type="Pfam" id="PF21349"/>
    </source>
</evidence>
<dbReference type="GO" id="GO:0046872">
    <property type="term" value="F:metal ion binding"/>
    <property type="evidence" value="ECO:0007669"/>
    <property type="project" value="InterPro"/>
</dbReference>
<dbReference type="Pfam" id="PF21349">
    <property type="entry name" value="RUBY_RBDX"/>
    <property type="match status" value="1"/>
</dbReference>
<feature type="domain" description="Rubrerythrin diiron-binding" evidence="1">
    <location>
        <begin position="53"/>
        <end position="171"/>
    </location>
</feature>
<dbReference type="EMBL" id="BARS01025108">
    <property type="protein sequence ID" value="GAG00776.1"/>
    <property type="molecule type" value="Genomic_DNA"/>
</dbReference>
<evidence type="ECO:0000313" key="3">
    <source>
        <dbReference type="EMBL" id="GAG00776.1"/>
    </source>
</evidence>
<proteinExistence type="predicted"/>
<comment type="caution">
    <text evidence="3">The sequence shown here is derived from an EMBL/GenBank/DDBJ whole genome shotgun (WGS) entry which is preliminary data.</text>
</comment>
<organism evidence="3">
    <name type="scientific">marine sediment metagenome</name>
    <dbReference type="NCBI Taxonomy" id="412755"/>
    <lineage>
        <taxon>unclassified sequences</taxon>
        <taxon>metagenomes</taxon>
        <taxon>ecological metagenomes</taxon>
    </lineage>
</organism>
<dbReference type="AlphaFoldDB" id="X0VJM0"/>
<dbReference type="Pfam" id="PF02915">
    <property type="entry name" value="Rubrerythrin"/>
    <property type="match status" value="1"/>
</dbReference>
<dbReference type="SUPFAM" id="SSF47240">
    <property type="entry name" value="Ferritin-like"/>
    <property type="match status" value="1"/>
</dbReference>
<dbReference type="InterPro" id="IPR012347">
    <property type="entry name" value="Ferritin-like"/>
</dbReference>
<gene>
    <name evidence="3" type="ORF">S01H1_39734</name>
</gene>
<dbReference type="PANTHER" id="PTHR33531:SF7">
    <property type="entry name" value="HYPOTHETICAL MEMBRANE PROTEIN, CONSERVED"/>
    <property type="match status" value="1"/>
</dbReference>
<dbReference type="InterPro" id="IPR003251">
    <property type="entry name" value="Rr_diiron-bd_dom"/>
</dbReference>
<dbReference type="InterPro" id="IPR009078">
    <property type="entry name" value="Ferritin-like_SF"/>
</dbReference>
<accession>X0VJM0</accession>
<reference evidence="3" key="1">
    <citation type="journal article" date="2014" name="Front. Microbiol.">
        <title>High frequency of phylogenetically diverse reductive dehalogenase-homologous genes in deep subseafloor sedimentary metagenomes.</title>
        <authorList>
            <person name="Kawai M."/>
            <person name="Futagami T."/>
            <person name="Toyoda A."/>
            <person name="Takaki Y."/>
            <person name="Nishi S."/>
            <person name="Hori S."/>
            <person name="Arai W."/>
            <person name="Tsubouchi T."/>
            <person name="Morono Y."/>
            <person name="Uchiyama I."/>
            <person name="Ito T."/>
            <person name="Fujiyama A."/>
            <person name="Inagaki F."/>
            <person name="Takami H."/>
        </authorList>
    </citation>
    <scope>NUCLEOTIDE SEQUENCE</scope>
    <source>
        <strain evidence="3">Expedition CK06-06</strain>
    </source>
</reference>
<dbReference type="CDD" id="cd01045">
    <property type="entry name" value="Ferritin_like_AB"/>
    <property type="match status" value="1"/>
</dbReference>
<dbReference type="Gene3D" id="2.20.28.10">
    <property type="match status" value="1"/>
</dbReference>
<sequence length="173" mass="19722">MNILRCRVCGEVYLGRGKPDNCPFCGANVNYLSDPEDWKPLYEVEELSNTDKELVNQAIELELGNAAFYACAKDKTTDPDIQAVFKALSKIESEHADVDAKFLKEDVPEKPEVECSGEREADLKEASSREQEAIKHYTEFKDKAENPNLKTFFIELIKIEQDHLNLHKKLLSK</sequence>
<dbReference type="InterPro" id="IPR048574">
    <property type="entry name" value="RUBY_RBDX"/>
</dbReference>
<name>X0VJM0_9ZZZZ</name>
<protein>
    <submittedName>
        <fullName evidence="3">Uncharacterized protein</fullName>
    </submittedName>
</protein>
<dbReference type="Gene3D" id="1.20.1260.10">
    <property type="match status" value="1"/>
</dbReference>
<dbReference type="SUPFAM" id="SSF57802">
    <property type="entry name" value="Rubredoxin-like"/>
    <property type="match status" value="1"/>
</dbReference>
<feature type="domain" description="Rubrerythrin rubredoxin-like" evidence="2">
    <location>
        <begin position="5"/>
        <end position="28"/>
    </location>
</feature>
<evidence type="ECO:0000259" key="1">
    <source>
        <dbReference type="Pfam" id="PF02915"/>
    </source>
</evidence>